<dbReference type="PANTHER" id="PTHR43041:SF1">
    <property type="entry name" value="METALLO-BETA-LACTAMASE DOMAIN-CONTAINING PROTEIN"/>
    <property type="match status" value="1"/>
</dbReference>
<dbReference type="CDD" id="cd07709">
    <property type="entry name" value="flavodiiron_proteins_MBL-fold"/>
    <property type="match status" value="1"/>
</dbReference>
<keyword evidence="3" id="KW-1185">Reference proteome</keyword>
<dbReference type="OrthoDB" id="9768433at2"/>
<feature type="domain" description="Metallo-beta-lactamase" evidence="1">
    <location>
        <begin position="42"/>
        <end position="231"/>
    </location>
</feature>
<proteinExistence type="predicted"/>
<evidence type="ECO:0000313" key="3">
    <source>
        <dbReference type="Proteomes" id="UP000063234"/>
    </source>
</evidence>
<accession>A0A0S3QUI7</accession>
<dbReference type="SUPFAM" id="SSF56281">
    <property type="entry name" value="Metallo-hydrolase/oxidoreductase"/>
    <property type="match status" value="1"/>
</dbReference>
<dbReference type="Gene3D" id="3.60.15.10">
    <property type="entry name" value="Ribonuclease Z/Hydroxyacylglutathione hydrolase-like"/>
    <property type="match status" value="1"/>
</dbReference>
<dbReference type="Pfam" id="PF19583">
    <property type="entry name" value="ODP"/>
    <property type="match status" value="1"/>
</dbReference>
<dbReference type="KEGG" id="ttk:TST_1186"/>
<organism evidence="2 3">
    <name type="scientific">Thermosulfidibacter takaii (strain DSM 17441 / JCM 13301 / NBRC 103674 / ABI70S6)</name>
    <dbReference type="NCBI Taxonomy" id="1298851"/>
    <lineage>
        <taxon>Bacteria</taxon>
        <taxon>Pseudomonadati</taxon>
        <taxon>Thermosulfidibacterota</taxon>
        <taxon>Thermosulfidibacteria</taxon>
        <taxon>Thermosulfidibacterales</taxon>
        <taxon>Thermosulfidibacteraceae</taxon>
    </lineage>
</organism>
<dbReference type="Proteomes" id="UP000063234">
    <property type="component" value="Chromosome"/>
</dbReference>
<dbReference type="InterPro" id="IPR001279">
    <property type="entry name" value="Metallo-B-lactamas"/>
</dbReference>
<dbReference type="InterPro" id="IPR045761">
    <property type="entry name" value="ODP_dom"/>
</dbReference>
<dbReference type="PANTHER" id="PTHR43041">
    <property type="entry name" value="HYDROLASE, METALLO-BETA-LACTAMASE SUPERFAMILY"/>
    <property type="match status" value="1"/>
</dbReference>
<protein>
    <submittedName>
        <fullName evidence="2">Beta-lactamase domain protein</fullName>
    </submittedName>
</protein>
<sequence length="257" mass="29076">MADGIYNLDPSLDATKDQLLFDNGEHRVVYLGTQGSGRGDVEVNSYLIIDSGKGLLVDPGGYNVFPKVIANISKYIHPSNVQYIYMCHQDPDVAGSIPIWRKMTKAKLVVHWLWVRFLPHFGFEEVESVAIALPDEGDSIRLGSCSIQFIPAHYLHSPGHFSVYDPVSRFLFTGDIGINMLERPQIVYDNLEAHLSNMRTLHERLMPSSKALVKWVQRVRRMEIEAILPQHGAIVTKDQINRFLSFLEGLRCGVDKE</sequence>
<dbReference type="AlphaFoldDB" id="A0A0S3QUI7"/>
<evidence type="ECO:0000313" key="2">
    <source>
        <dbReference type="EMBL" id="BAT71978.1"/>
    </source>
</evidence>
<name>A0A0S3QUI7_THET7</name>
<dbReference type="SMART" id="SM00849">
    <property type="entry name" value="Lactamase_B"/>
    <property type="match status" value="1"/>
</dbReference>
<evidence type="ECO:0000259" key="1">
    <source>
        <dbReference type="SMART" id="SM00849"/>
    </source>
</evidence>
<dbReference type="EMBL" id="AP013035">
    <property type="protein sequence ID" value="BAT71978.1"/>
    <property type="molecule type" value="Genomic_DNA"/>
</dbReference>
<reference evidence="3" key="1">
    <citation type="journal article" date="2018" name="Science">
        <title>A primordial and reversible TCA cycle in a facultatively chemolithoautotrophic thermophile.</title>
        <authorList>
            <person name="Nunoura T."/>
            <person name="Chikaraishi Y."/>
            <person name="Izaki R."/>
            <person name="Suwa T."/>
            <person name="Sato T."/>
            <person name="Harada T."/>
            <person name="Mori K."/>
            <person name="Kato Y."/>
            <person name="Miyazaki M."/>
            <person name="Shimamura S."/>
            <person name="Yanagawa K."/>
            <person name="Shuto A."/>
            <person name="Ohkouchi N."/>
            <person name="Fujita N."/>
            <person name="Takaki Y."/>
            <person name="Atomi H."/>
            <person name="Takai K."/>
        </authorList>
    </citation>
    <scope>NUCLEOTIDE SEQUENCE [LARGE SCALE GENOMIC DNA]</scope>
    <source>
        <strain evidence="3">DSM 17441 / JCM 13301 / NBRC 103674 / ABI70S6</strain>
    </source>
</reference>
<dbReference type="RefSeq" id="WP_068549967.1">
    <property type="nucleotide sequence ID" value="NZ_AP013035.1"/>
</dbReference>
<gene>
    <name evidence="2" type="ORF">TST_1186</name>
</gene>
<dbReference type="InterPro" id="IPR036866">
    <property type="entry name" value="RibonucZ/Hydroxyglut_hydro"/>
</dbReference>
<dbReference type="STRING" id="1298851.TST_1186"/>
<dbReference type="PATRIC" id="fig|1298851.3.peg.1245"/>